<dbReference type="RefSeq" id="WP_145638875.1">
    <property type="nucleotide sequence ID" value="NZ_VIWP01000004.1"/>
</dbReference>
<proteinExistence type="predicted"/>
<comment type="caution">
    <text evidence="1">The sequence shown here is derived from an EMBL/GenBank/DDBJ whole genome shotgun (WGS) entry which is preliminary data.</text>
</comment>
<keyword evidence="2" id="KW-1185">Reference proteome</keyword>
<reference evidence="1 2" key="1">
    <citation type="submission" date="2019-06" db="EMBL/GenBank/DDBJ databases">
        <title>Sorghum-associated microbial communities from plants grown in Nebraska, USA.</title>
        <authorList>
            <person name="Schachtman D."/>
        </authorList>
    </citation>
    <scope>NUCLEOTIDE SEQUENCE [LARGE SCALE GENOMIC DNA]</scope>
    <source>
        <strain evidence="1 2">1225</strain>
    </source>
</reference>
<dbReference type="OrthoDB" id="8379670at2"/>
<dbReference type="AlphaFoldDB" id="A0A561QS38"/>
<evidence type="ECO:0000313" key="1">
    <source>
        <dbReference type="EMBL" id="TWF53215.1"/>
    </source>
</evidence>
<evidence type="ECO:0000313" key="2">
    <source>
        <dbReference type="Proteomes" id="UP000320653"/>
    </source>
</evidence>
<accession>A0A561QS38</accession>
<dbReference type="EMBL" id="VIWP01000004">
    <property type="protein sequence ID" value="TWF53215.1"/>
    <property type="molecule type" value="Genomic_DNA"/>
</dbReference>
<organism evidence="1 2">
    <name type="scientific">Neorhizobium alkalisoli</name>
    <dbReference type="NCBI Taxonomy" id="528178"/>
    <lineage>
        <taxon>Bacteria</taxon>
        <taxon>Pseudomonadati</taxon>
        <taxon>Pseudomonadota</taxon>
        <taxon>Alphaproteobacteria</taxon>
        <taxon>Hyphomicrobiales</taxon>
        <taxon>Rhizobiaceae</taxon>
        <taxon>Rhizobium/Agrobacterium group</taxon>
        <taxon>Neorhizobium</taxon>
    </lineage>
</organism>
<protein>
    <submittedName>
        <fullName evidence="1">Uncharacterized protein</fullName>
    </submittedName>
</protein>
<gene>
    <name evidence="1" type="ORF">FHW37_104490</name>
</gene>
<name>A0A561QS38_9HYPH</name>
<dbReference type="Proteomes" id="UP000320653">
    <property type="component" value="Unassembled WGS sequence"/>
</dbReference>
<sequence length="129" mass="14889">MAISEAERKRRQDELDAEPWYFGIPWGVFRQMPVLEQNHIRQKVAQFGATKVGFWKDCSLAKCRRAKRCCGFLSDAQRKQGYNPAYPPCARGEEPRRARIYFEGIRPYGDEAEQVPKYAGRASDRGEGE</sequence>